<feature type="domain" description="Class II aldolase/adducin N-terminal" evidence="2">
    <location>
        <begin position="34"/>
        <end position="214"/>
    </location>
</feature>
<evidence type="ECO:0000313" key="3">
    <source>
        <dbReference type="EMBL" id="MFC3231085.1"/>
    </source>
</evidence>
<organism evidence="3 4">
    <name type="scientific">Marinibaculum pumilum</name>
    <dbReference type="NCBI Taxonomy" id="1766165"/>
    <lineage>
        <taxon>Bacteria</taxon>
        <taxon>Pseudomonadati</taxon>
        <taxon>Pseudomonadota</taxon>
        <taxon>Alphaproteobacteria</taxon>
        <taxon>Rhodospirillales</taxon>
        <taxon>Rhodospirillaceae</taxon>
        <taxon>Marinibaculum</taxon>
    </lineage>
</organism>
<evidence type="ECO:0000259" key="2">
    <source>
        <dbReference type="SMART" id="SM01007"/>
    </source>
</evidence>
<comment type="similarity">
    <text evidence="1">Belongs to the aldolase class II family.</text>
</comment>
<gene>
    <name evidence="3" type="ORF">ACFOGJ_27810</name>
</gene>
<dbReference type="RefSeq" id="WP_379906552.1">
    <property type="nucleotide sequence ID" value="NZ_JBHRTR010000054.1"/>
</dbReference>
<dbReference type="SUPFAM" id="SSF53639">
    <property type="entry name" value="AraD/HMP-PK domain-like"/>
    <property type="match status" value="1"/>
</dbReference>
<accession>A0ABV7L8W9</accession>
<dbReference type="InterPro" id="IPR051017">
    <property type="entry name" value="Aldolase-II_Adducin_sf"/>
</dbReference>
<reference evidence="4" key="1">
    <citation type="journal article" date="2019" name="Int. J. Syst. Evol. Microbiol.">
        <title>The Global Catalogue of Microorganisms (GCM) 10K type strain sequencing project: providing services to taxonomists for standard genome sequencing and annotation.</title>
        <authorList>
            <consortium name="The Broad Institute Genomics Platform"/>
            <consortium name="The Broad Institute Genome Sequencing Center for Infectious Disease"/>
            <person name="Wu L."/>
            <person name="Ma J."/>
        </authorList>
    </citation>
    <scope>NUCLEOTIDE SEQUENCE [LARGE SCALE GENOMIC DNA]</scope>
    <source>
        <strain evidence="4">KCTC 42964</strain>
    </source>
</reference>
<dbReference type="Proteomes" id="UP001595528">
    <property type="component" value="Unassembled WGS sequence"/>
</dbReference>
<keyword evidence="4" id="KW-1185">Reference proteome</keyword>
<dbReference type="SMART" id="SM01007">
    <property type="entry name" value="Aldolase_II"/>
    <property type="match status" value="1"/>
</dbReference>
<comment type="caution">
    <text evidence="3">The sequence shown here is derived from an EMBL/GenBank/DDBJ whole genome shotgun (WGS) entry which is preliminary data.</text>
</comment>
<dbReference type="PANTHER" id="PTHR10672">
    <property type="entry name" value="ADDUCIN"/>
    <property type="match status" value="1"/>
</dbReference>
<dbReference type="InterPro" id="IPR036409">
    <property type="entry name" value="Aldolase_II/adducin_N_sf"/>
</dbReference>
<dbReference type="PANTHER" id="PTHR10672:SF3">
    <property type="entry name" value="PROTEIN HU-LI TAI SHAO"/>
    <property type="match status" value="1"/>
</dbReference>
<evidence type="ECO:0000313" key="4">
    <source>
        <dbReference type="Proteomes" id="UP001595528"/>
    </source>
</evidence>
<proteinExistence type="inferred from homology"/>
<evidence type="ECO:0000256" key="1">
    <source>
        <dbReference type="ARBA" id="ARBA00037961"/>
    </source>
</evidence>
<name>A0ABV7L8W9_9PROT</name>
<protein>
    <submittedName>
        <fullName evidence="3">Class II aldolase/adducin family protein</fullName>
    </submittedName>
</protein>
<sequence length="269" mass="29991">MDQSVTAITAGFGADVDLPPPPAGIDEVEWAARLQLAACYRLVHEEGWTSIVYNHITLRVPGTDEFLINPFGLRYDEICASDLIRIDLDGNKKSESPWPVNLAGYQIHSTIHRARPDLHCVLHTHETVSQSLCATNSPAIPVTQEGCQFFERVGYHDFEGIVLDGSEGPRIARALGERNHTLVLRNHGLITGGPDCVWAYVRHRAFTRNTEVQLRAMAAGDLRPIPDRVMAKTREQFEGGAASANALVRHPEWPALIRLIDRKDPTWKH</sequence>
<dbReference type="EMBL" id="JBHRTR010000054">
    <property type="protein sequence ID" value="MFC3231085.1"/>
    <property type="molecule type" value="Genomic_DNA"/>
</dbReference>
<dbReference type="Gene3D" id="3.40.225.10">
    <property type="entry name" value="Class II aldolase/adducin N-terminal domain"/>
    <property type="match status" value="1"/>
</dbReference>
<dbReference type="InterPro" id="IPR001303">
    <property type="entry name" value="Aldolase_II/adducin_N"/>
</dbReference>
<dbReference type="Pfam" id="PF00596">
    <property type="entry name" value="Aldolase_II"/>
    <property type="match status" value="1"/>
</dbReference>
<dbReference type="NCBIfam" id="NF005451">
    <property type="entry name" value="PRK07044.1"/>
    <property type="match status" value="1"/>
</dbReference>